<feature type="signal peptide" evidence="2">
    <location>
        <begin position="1"/>
        <end position="23"/>
    </location>
</feature>
<evidence type="ECO:0000313" key="4">
    <source>
        <dbReference type="EMBL" id="KAK2629553.1"/>
    </source>
</evidence>
<feature type="compositionally biased region" description="Low complexity" evidence="1">
    <location>
        <begin position="412"/>
        <end position="438"/>
    </location>
</feature>
<dbReference type="Proteomes" id="UP001285354">
    <property type="component" value="Unassembled WGS sequence"/>
</dbReference>
<dbReference type="Gene3D" id="3.20.20.80">
    <property type="entry name" value="Glycosidases"/>
    <property type="match status" value="1"/>
</dbReference>
<feature type="chain" id="PRO_5041932773" description="GH18 domain-containing protein" evidence="2">
    <location>
        <begin position="24"/>
        <end position="1286"/>
    </location>
</feature>
<evidence type="ECO:0000256" key="1">
    <source>
        <dbReference type="SAM" id="MobiDB-lite"/>
    </source>
</evidence>
<feature type="region of interest" description="Disordered" evidence="1">
    <location>
        <begin position="961"/>
        <end position="983"/>
    </location>
</feature>
<sequence length="1286" mass="132468">MMFSTSFIAAAAASLSITPFVSALYDAKAHDNVAVYYGQGHNQPRLKQFCQSSDIDVIPIGFINSFPAQANGLVGVNFGNQCWGGFSTYPGPGYNGALQPENDKLFIRCPALQEDIHFCQTVMNKTILLSVGGAIGDYDLSSENEGEDLADFLWKAYGPYDQEYVDRGGIRPLDRGYFNVDSTKRIDIDGFDFDIQRPASGGQAAYIAAINRLRYHYNLYKYFYPTSKTYLISGSPQCPLHDNQMDEIITEAKFDLLFIQYYNNGLSRSTARNFLDGTGRFNFNQWADFVNTGRSKGAKLYVGLLGSPEAGTAGDYVTPAEVKPLILTYRSHPQFGGVMIWDATHAKSKVLFDSREMSYYQAMKTILRIPPPRVIPTRVGHRTTRASSSSDQTYTPSQQATSNSVPSHPNLTSAVSSYKPSSSSSVHVSGTVSSSSGGYSYPAPTEGTAYSNHSSSSSSRTASVQGYPYESSTAVSSTRSVVSGYVTPSSPPTYSAGVRVNSSAIYATGSSHAASGSVHSSSPPTYSAGVRVNSSAIYATGSSYAASGPVHTRILPVHPTGKYANSSSVQNPPVPTGGYGIAPIGTPTPECSMSCGIGNDSSKCCKSNDPSSECPGGVCPFGSSESNSPSKCPGGVCPYGSSESNSPSKCPGGVCPYGSSESNSPSKCPGGVCPYGSSESNSPSKCPGGVCPFDSSEPVTGYKTSPKPPSNCPGGVCPYGSSESNPPSKCSGGGACSMGSSESITGFKFSPTPLSKCLGGGVCSLGSSESVTGHKFSPTPLPKCSGEGVCSLGSSESVTGHKFSPTPLPKCSGEGVCSLGSSESVTGHKFSPTPLPKCSGEGVCSLGSSEPIAGYKTSPHPPSKCSGGVCPFGSSEPSLPSKCSGGVCPFGSSKPSPPSKCPGGVCPFGSSVPGPKYTMSTVWATNVETITWCPPTVPNCSLGSVTTKTVAVSTTVCPVTTTPVSQHPTRTSSTKPTTPPVSSVSVPKYTTSVVYKTSIYTITSCPPAVPECTAKLGHVVTETIKISTTVCPVTESEPTKTPTGPAAIPPAYQGVPYDSTPEQVPAGGEDHGIGGGFPSYPEGDEHPSNGGGVPSYPEGGEHPNNGGGIPSYPEGDEHPSNGGGVPSYPEGDEHPSNGGGVPSYPEGGKYPSNGGGVPSYPEGGKYPSNGGGVPSYPEGDEYPPSTSTLKSTATIYNPAKILTSIATVIPTPQAPVAPYPYEGGSSGSYPAAPYPYEGGSSASASAPAPPGSTASQVPFYPSAASSSKSTIGLVVAFAAAVVAYLI</sequence>
<dbReference type="PANTHER" id="PTHR45708">
    <property type="entry name" value="ENDOCHITINASE"/>
    <property type="match status" value="1"/>
</dbReference>
<dbReference type="EMBL" id="JAUBYV010000001">
    <property type="protein sequence ID" value="KAK2629553.1"/>
    <property type="molecule type" value="Genomic_DNA"/>
</dbReference>
<dbReference type="PANTHER" id="PTHR45708:SF47">
    <property type="entry name" value="ENDOCHITINASE A"/>
    <property type="match status" value="1"/>
</dbReference>
<comment type="caution">
    <text evidence="4">The sequence shown here is derived from an EMBL/GenBank/DDBJ whole genome shotgun (WGS) entry which is preliminary data.</text>
</comment>
<dbReference type="GO" id="GO:0005975">
    <property type="term" value="P:carbohydrate metabolic process"/>
    <property type="evidence" value="ECO:0007669"/>
    <property type="project" value="InterPro"/>
</dbReference>
<feature type="compositionally biased region" description="Polar residues" evidence="1">
    <location>
        <begin position="385"/>
        <end position="411"/>
    </location>
</feature>
<proteinExistence type="predicted"/>
<evidence type="ECO:0000313" key="5">
    <source>
        <dbReference type="Proteomes" id="UP001285354"/>
    </source>
</evidence>
<keyword evidence="5" id="KW-1185">Reference proteome</keyword>
<organism evidence="4 5">
    <name type="scientific">Diplocarpon rosae</name>
    <dbReference type="NCBI Taxonomy" id="946125"/>
    <lineage>
        <taxon>Eukaryota</taxon>
        <taxon>Fungi</taxon>
        <taxon>Dikarya</taxon>
        <taxon>Ascomycota</taxon>
        <taxon>Pezizomycotina</taxon>
        <taxon>Leotiomycetes</taxon>
        <taxon>Helotiales</taxon>
        <taxon>Drepanopezizaceae</taxon>
        <taxon>Diplocarpon</taxon>
    </lineage>
</organism>
<name>A0AAD9WGR0_9HELO</name>
<dbReference type="InterPro" id="IPR001223">
    <property type="entry name" value="Glyco_hydro18_cat"/>
</dbReference>
<dbReference type="InterPro" id="IPR017853">
    <property type="entry name" value="GH"/>
</dbReference>
<gene>
    <name evidence="4" type="ORF">QTJ16_000373</name>
</gene>
<dbReference type="PROSITE" id="PS51910">
    <property type="entry name" value="GH18_2"/>
    <property type="match status" value="1"/>
</dbReference>
<dbReference type="InterPro" id="IPR050542">
    <property type="entry name" value="Glycosyl_Hydrlase18_Chitinase"/>
</dbReference>
<dbReference type="SUPFAM" id="SSF51445">
    <property type="entry name" value="(Trans)glycosidases"/>
    <property type="match status" value="1"/>
</dbReference>
<dbReference type="GO" id="GO:0004568">
    <property type="term" value="F:chitinase activity"/>
    <property type="evidence" value="ECO:0007669"/>
    <property type="project" value="TreeGrafter"/>
</dbReference>
<reference evidence="4" key="1">
    <citation type="submission" date="2023-06" db="EMBL/GenBank/DDBJ databases">
        <title>Draft genome of Marssonina rosae.</title>
        <authorList>
            <person name="Cheng Q."/>
        </authorList>
    </citation>
    <scope>NUCLEOTIDE SEQUENCE</scope>
    <source>
        <strain evidence="4">R4</strain>
    </source>
</reference>
<accession>A0AAD9WGR0</accession>
<protein>
    <recommendedName>
        <fullName evidence="3">GH18 domain-containing protein</fullName>
    </recommendedName>
</protein>
<dbReference type="GO" id="GO:0005576">
    <property type="term" value="C:extracellular region"/>
    <property type="evidence" value="ECO:0007669"/>
    <property type="project" value="TreeGrafter"/>
</dbReference>
<feature type="domain" description="GH18" evidence="3">
    <location>
        <begin position="31"/>
        <end position="370"/>
    </location>
</feature>
<keyword evidence="2" id="KW-0732">Signal</keyword>
<dbReference type="Pfam" id="PF00704">
    <property type="entry name" value="Glyco_hydro_18"/>
    <property type="match status" value="1"/>
</dbReference>
<feature type="region of interest" description="Disordered" evidence="1">
    <location>
        <begin position="1034"/>
        <end position="1189"/>
    </location>
</feature>
<evidence type="ECO:0000256" key="2">
    <source>
        <dbReference type="SAM" id="SignalP"/>
    </source>
</evidence>
<evidence type="ECO:0000259" key="3">
    <source>
        <dbReference type="PROSITE" id="PS51910"/>
    </source>
</evidence>
<feature type="region of interest" description="Disordered" evidence="1">
    <location>
        <begin position="373"/>
        <end position="438"/>
    </location>
</feature>